<dbReference type="EMBL" id="MG837055">
    <property type="protein sequence ID" value="AVR52603.1"/>
    <property type="molecule type" value="Genomic_DNA"/>
</dbReference>
<protein>
    <submittedName>
        <fullName evidence="2">Uncharacterized protein</fullName>
    </submittedName>
</protein>
<name>A0A2R3ZQ10_STROV</name>
<accession>A0A2R3ZQ10</accession>
<organism evidence="2">
    <name type="scientific">Streptomyces olivaceus</name>
    <dbReference type="NCBI Taxonomy" id="47716"/>
    <lineage>
        <taxon>Bacteria</taxon>
        <taxon>Bacillati</taxon>
        <taxon>Actinomycetota</taxon>
        <taxon>Actinomycetes</taxon>
        <taxon>Kitasatosporales</taxon>
        <taxon>Streptomycetaceae</taxon>
        <taxon>Streptomyces</taxon>
    </lineage>
</organism>
<feature type="region of interest" description="Disordered" evidence="1">
    <location>
        <begin position="32"/>
        <end position="52"/>
    </location>
</feature>
<proteinExistence type="predicted"/>
<evidence type="ECO:0000313" key="2">
    <source>
        <dbReference type="EMBL" id="AVR52603.1"/>
    </source>
</evidence>
<evidence type="ECO:0000256" key="1">
    <source>
        <dbReference type="SAM" id="MobiDB-lite"/>
    </source>
</evidence>
<dbReference type="AlphaFoldDB" id="A0A2R3ZQ10"/>
<sequence>MRGYGYRRNAGSGHFRGTFVPVAAPHAAVAAEQGAESAGDGREAVRQRGAPIRPPDRYVCVTARPRTEFAPSALRGLV</sequence>
<reference evidence="2" key="1">
    <citation type="journal article" date="2018" name="Mar. Drugs">
        <title>Identification and Characterization of Mycemycin Biosynthetic Gene Clusters in Streptomyces olivaceus FXJ8.012 and Streptomyces sp. FXJ1.235.</title>
        <authorList>
            <person name="Song F."/>
            <person name="Liu N."/>
            <person name="Liu M."/>
            <person name="Chen Y."/>
            <person name="Huang Y."/>
        </authorList>
    </citation>
    <scope>NUCLEOTIDE SEQUENCE</scope>
    <source>
        <strain evidence="2">FXJ8.012</strain>
    </source>
</reference>